<dbReference type="EMBL" id="BAAAFZ010000092">
    <property type="protein sequence ID" value="GAA0603619.1"/>
    <property type="molecule type" value="Genomic_DNA"/>
</dbReference>
<dbReference type="Gene3D" id="1.20.1220.20">
    <property type="entry name" value="Uncharcterised protein PF01724"/>
    <property type="match status" value="1"/>
</dbReference>
<reference evidence="1 2" key="1">
    <citation type="journal article" date="2019" name="Int. J. Syst. Evol. Microbiol.">
        <title>The Global Catalogue of Microorganisms (GCM) 10K type strain sequencing project: providing services to taxonomists for standard genome sequencing and annotation.</title>
        <authorList>
            <consortium name="The Broad Institute Genomics Platform"/>
            <consortium name="The Broad Institute Genome Sequencing Center for Infectious Disease"/>
            <person name="Wu L."/>
            <person name="Ma J."/>
        </authorList>
    </citation>
    <scope>NUCLEOTIDE SEQUENCE [LARGE SCALE GENOMIC DNA]</scope>
    <source>
        <strain evidence="1 2">JCM 9933</strain>
    </source>
</reference>
<comment type="caution">
    <text evidence="1">The sequence shown here is derived from an EMBL/GenBank/DDBJ whole genome shotgun (WGS) entry which is preliminary data.</text>
</comment>
<proteinExistence type="predicted"/>
<sequence>MPDDLYHTDILGWSKAQAERLRRVATGELVNDVDWEHVIEEVEDVGNSQLSAVKSHLGLAMLHALKALAWPEHRDAEHWQQEIAVFLANAQDGFQPGMQQHVDPAEIYARALKRLRKLPPIGDVPPRALPEAVALTAAELRSEDFGALDLLDRIRSALPPA</sequence>
<protein>
    <recommendedName>
        <fullName evidence="3">DUF29 domain-containing protein</fullName>
    </recommendedName>
</protein>
<evidence type="ECO:0000313" key="1">
    <source>
        <dbReference type="EMBL" id="GAA0603619.1"/>
    </source>
</evidence>
<evidence type="ECO:0008006" key="3">
    <source>
        <dbReference type="Google" id="ProtNLM"/>
    </source>
</evidence>
<accession>A0ABN1G487</accession>
<dbReference type="PANTHER" id="PTHR34235">
    <property type="entry name" value="SLR1203 PROTEIN-RELATED"/>
    <property type="match status" value="1"/>
</dbReference>
<organism evidence="1 2">
    <name type="scientific">Craurococcus roseus</name>
    <dbReference type="NCBI Taxonomy" id="77585"/>
    <lineage>
        <taxon>Bacteria</taxon>
        <taxon>Pseudomonadati</taxon>
        <taxon>Pseudomonadota</taxon>
        <taxon>Alphaproteobacteria</taxon>
        <taxon>Acetobacterales</taxon>
        <taxon>Acetobacteraceae</taxon>
        <taxon>Craurococcus</taxon>
    </lineage>
</organism>
<name>A0ABN1G487_9PROT</name>
<gene>
    <name evidence="1" type="ORF">GCM10009416_46530</name>
</gene>
<dbReference type="InterPro" id="IPR002636">
    <property type="entry name" value="DUF29"/>
</dbReference>
<evidence type="ECO:0000313" key="2">
    <source>
        <dbReference type="Proteomes" id="UP001501588"/>
    </source>
</evidence>
<dbReference type="RefSeq" id="WP_343897825.1">
    <property type="nucleotide sequence ID" value="NZ_BAAAFZ010000092.1"/>
</dbReference>
<dbReference type="Pfam" id="PF01724">
    <property type="entry name" value="DUF29"/>
    <property type="match status" value="1"/>
</dbReference>
<dbReference type="Proteomes" id="UP001501588">
    <property type="component" value="Unassembled WGS sequence"/>
</dbReference>
<keyword evidence="2" id="KW-1185">Reference proteome</keyword>